<gene>
    <name evidence="3" type="ORF">SAMN06297144_3407</name>
</gene>
<keyword evidence="2" id="KW-0812">Transmembrane</keyword>
<dbReference type="EMBL" id="OBMI01000004">
    <property type="protein sequence ID" value="SOB88259.1"/>
    <property type="molecule type" value="Genomic_DNA"/>
</dbReference>
<keyword evidence="2" id="KW-1133">Transmembrane helix</keyword>
<evidence type="ECO:0000256" key="1">
    <source>
        <dbReference type="SAM" id="MobiDB-lite"/>
    </source>
</evidence>
<keyword evidence="4" id="KW-1185">Reference proteome</keyword>
<keyword evidence="2" id="KW-0472">Membrane</keyword>
<evidence type="ECO:0000313" key="4">
    <source>
        <dbReference type="Proteomes" id="UP000219494"/>
    </source>
</evidence>
<accession>A0A285R3F9</accession>
<dbReference type="RefSeq" id="WP_097065157.1">
    <property type="nucleotide sequence ID" value="NZ_OBMI01000004.1"/>
</dbReference>
<reference evidence="3 4" key="1">
    <citation type="submission" date="2017-07" db="EMBL/GenBank/DDBJ databases">
        <authorList>
            <person name="Sun Z.S."/>
            <person name="Albrecht U."/>
            <person name="Echele G."/>
            <person name="Lee C.C."/>
        </authorList>
    </citation>
    <scope>NUCLEOTIDE SEQUENCE [LARGE SCALE GENOMIC DNA]</scope>
    <source>
        <strain evidence="3 4">CGMCC 1.12672</strain>
    </source>
</reference>
<dbReference type="Proteomes" id="UP000219494">
    <property type="component" value="Unassembled WGS sequence"/>
</dbReference>
<feature type="transmembrane region" description="Helical" evidence="2">
    <location>
        <begin position="49"/>
        <end position="71"/>
    </location>
</feature>
<sequence>MAAWLSQRRADVALRASGILLAWLGYLAFAELLDLHASTHRVILIDHALAAVSFVSVGSGGALLLLGRHLFDEVAVSARWRPCADPQLFSLDEGTSEIIDMKEGPLSVSRSPDGGWIVRDSGRVPRGRFQSVRAVHEFVQERCDADSTPTDGRAERLHGRLTLSTKQSDRSGGSRG</sequence>
<organism evidence="3 4">
    <name type="scientific">Sphingomonas guangdongensis</name>
    <dbReference type="NCBI Taxonomy" id="1141890"/>
    <lineage>
        <taxon>Bacteria</taxon>
        <taxon>Pseudomonadati</taxon>
        <taxon>Pseudomonadota</taxon>
        <taxon>Alphaproteobacteria</taxon>
        <taxon>Sphingomonadales</taxon>
        <taxon>Sphingomonadaceae</taxon>
        <taxon>Sphingomonas</taxon>
    </lineage>
</organism>
<evidence type="ECO:0000256" key="2">
    <source>
        <dbReference type="SAM" id="Phobius"/>
    </source>
</evidence>
<dbReference type="OrthoDB" id="7585689at2"/>
<evidence type="ECO:0000313" key="3">
    <source>
        <dbReference type="EMBL" id="SOB88259.1"/>
    </source>
</evidence>
<proteinExistence type="predicted"/>
<feature type="region of interest" description="Disordered" evidence="1">
    <location>
        <begin position="143"/>
        <end position="176"/>
    </location>
</feature>
<feature type="transmembrane region" description="Helical" evidence="2">
    <location>
        <begin position="12"/>
        <end position="29"/>
    </location>
</feature>
<dbReference type="AlphaFoldDB" id="A0A285R3F9"/>
<name>A0A285R3F9_9SPHN</name>
<protein>
    <submittedName>
        <fullName evidence="3">Uncharacterized protein</fullName>
    </submittedName>
</protein>